<dbReference type="RefSeq" id="WP_221248505.1">
    <property type="nucleotide sequence ID" value="NZ_AP024355.1"/>
</dbReference>
<accession>A0ABM8HQ14</accession>
<proteinExistence type="predicted"/>
<dbReference type="CDD" id="cd02423">
    <property type="entry name" value="Peptidase_C39G"/>
    <property type="match status" value="1"/>
</dbReference>
<keyword evidence="3" id="KW-1185">Reference proteome</keyword>
<dbReference type="PROSITE" id="PS50990">
    <property type="entry name" value="PEPTIDASE_C39"/>
    <property type="match status" value="1"/>
</dbReference>
<dbReference type="Gene3D" id="3.90.70.10">
    <property type="entry name" value="Cysteine proteinases"/>
    <property type="match status" value="1"/>
</dbReference>
<reference evidence="2 3" key="1">
    <citation type="journal article" date="2016" name="C (Basel)">
        <title>Selective Growth of and Electricity Production by Marine Exoelectrogenic Bacteria in Self-Aggregated Hydrogel of Microbially Reduced Graphene Oxide.</title>
        <authorList>
            <person name="Yoshida N."/>
            <person name="Goto Y."/>
            <person name="Miyata Y."/>
        </authorList>
    </citation>
    <scope>NUCLEOTIDE SEQUENCE [LARGE SCALE GENOMIC DNA]</scope>
    <source>
        <strain evidence="2 3">NIT-T3</strain>
    </source>
</reference>
<dbReference type="InterPro" id="IPR005074">
    <property type="entry name" value="Peptidase_C39"/>
</dbReference>
<dbReference type="Proteomes" id="UP001319827">
    <property type="component" value="Chromosome"/>
</dbReference>
<protein>
    <recommendedName>
        <fullName evidence="1">Peptidase C39 domain-containing protein</fullName>
    </recommendedName>
</protein>
<evidence type="ECO:0000313" key="3">
    <source>
        <dbReference type="Proteomes" id="UP001319827"/>
    </source>
</evidence>
<dbReference type="EMBL" id="AP024355">
    <property type="protein sequence ID" value="BCR05075.1"/>
    <property type="molecule type" value="Genomic_DNA"/>
</dbReference>
<evidence type="ECO:0000259" key="1">
    <source>
        <dbReference type="PROSITE" id="PS50990"/>
    </source>
</evidence>
<reference evidence="2 3" key="2">
    <citation type="journal article" date="2021" name="Int. J. Syst. Evol. Microbiol.">
        <title>Isolation and Polyphasic Characterization of Desulfuromonas versatilis sp. Nov., an Electrogenic Bacteria Capable of Versatile Metabolism Isolated from a Graphene Oxide-Reducing Enrichment Culture.</title>
        <authorList>
            <person name="Xie L."/>
            <person name="Yoshida N."/>
            <person name="Ishii S."/>
            <person name="Meng L."/>
        </authorList>
    </citation>
    <scope>NUCLEOTIDE SEQUENCE [LARGE SCALE GENOMIC DNA]</scope>
    <source>
        <strain evidence="2 3">NIT-T3</strain>
    </source>
</reference>
<gene>
    <name evidence="2" type="ORF">DESUT3_21440</name>
</gene>
<evidence type="ECO:0000313" key="2">
    <source>
        <dbReference type="EMBL" id="BCR05075.1"/>
    </source>
</evidence>
<sequence length="215" mass="24102">MLVQSVEVHAAAVDIRIGNMVVSKKVKSMKDLRFENLVRQTTDFSCGAASLATILTFYFDRETSEEDILQAVLTHQDPQVVERVKKSGLSLLDLKNYAESLGFGGKGYQLEVTQLRELDRPAIVLINHQNYNHFVVVKGISGDKVHIADPAKGNMVKSLKEFQEMWNGILLAFTNSTGEKVEEHALAVKQGLRLDRKLLVPDLFNMDLVKDPSEF</sequence>
<organism evidence="2 3">
    <name type="scientific">Desulfuromonas versatilis</name>
    <dbReference type="NCBI Taxonomy" id="2802975"/>
    <lineage>
        <taxon>Bacteria</taxon>
        <taxon>Pseudomonadati</taxon>
        <taxon>Thermodesulfobacteriota</taxon>
        <taxon>Desulfuromonadia</taxon>
        <taxon>Desulfuromonadales</taxon>
        <taxon>Desulfuromonadaceae</taxon>
        <taxon>Desulfuromonas</taxon>
    </lineage>
</organism>
<feature type="domain" description="Peptidase C39" evidence="1">
    <location>
        <begin position="40"/>
        <end position="173"/>
    </location>
</feature>
<name>A0ABM8HQ14_9BACT</name>
<dbReference type="Pfam" id="PF03412">
    <property type="entry name" value="Peptidase_C39"/>
    <property type="match status" value="1"/>
</dbReference>